<dbReference type="Proteomes" id="UP000286773">
    <property type="component" value="Unassembled WGS sequence"/>
</dbReference>
<dbReference type="Pfam" id="PF08843">
    <property type="entry name" value="AbiEii"/>
    <property type="match status" value="1"/>
</dbReference>
<gene>
    <name evidence="1" type="ORF">CBF27_11710</name>
</gene>
<comment type="caution">
    <text evidence="1">The sequence shown here is derived from an EMBL/GenBank/DDBJ whole genome shotgun (WGS) entry which is preliminary data.</text>
</comment>
<dbReference type="InterPro" id="IPR014942">
    <property type="entry name" value="AbiEii"/>
</dbReference>
<evidence type="ECO:0000313" key="2">
    <source>
        <dbReference type="Proteomes" id="UP000286773"/>
    </source>
</evidence>
<reference evidence="1 2" key="1">
    <citation type="submission" date="2017-05" db="EMBL/GenBank/DDBJ databases">
        <title>Vagococcus spp. assemblies.</title>
        <authorList>
            <person name="Gulvik C.A."/>
        </authorList>
    </citation>
    <scope>NUCLEOTIDE SEQUENCE [LARGE SCALE GENOMIC DNA]</scope>
    <source>
        <strain evidence="1 2">LMG 24798</strain>
    </source>
</reference>
<keyword evidence="2" id="KW-1185">Reference proteome</keyword>
<sequence>MHWKELMSLALNEQQLKRFVNGKAKEFHIQPQQMYALYGLEQLLIKINHSRFKDQFVLKGSYLLSAVYGLDNRSTRDLDTTIRGVTLNDDYVQELIDFLVAPENDGQPIFEVRQIRTIREQFDYDGYNIRLNFLNGKSRFPIEIDMTTGETLLPLVEKQEIPLMFQEGTVNLASYPLEQILADKLYTTLAYGQVDDTNTRVKDLYDLHFLTQINQTIDYEQVYTAIEKTKKQRKVFMPVSEYFEIVGRLEQSEFQQNQWEKYRANFVYAEDVSFSEVMASVAKMTNDISLFEPRE</sequence>
<accession>A0A430APH0</accession>
<proteinExistence type="predicted"/>
<evidence type="ECO:0008006" key="3">
    <source>
        <dbReference type="Google" id="ProtNLM"/>
    </source>
</evidence>
<dbReference type="OrthoDB" id="9808443at2"/>
<protein>
    <recommendedName>
        <fullName evidence="3">Abortive phage infection protein</fullName>
    </recommendedName>
</protein>
<name>A0A430APH0_9ENTE</name>
<organism evidence="1 2">
    <name type="scientific">Vagococcus acidifermentans</name>
    <dbReference type="NCBI Taxonomy" id="564710"/>
    <lineage>
        <taxon>Bacteria</taxon>
        <taxon>Bacillati</taxon>
        <taxon>Bacillota</taxon>
        <taxon>Bacilli</taxon>
        <taxon>Lactobacillales</taxon>
        <taxon>Enterococcaceae</taxon>
        <taxon>Vagococcus</taxon>
    </lineage>
</organism>
<evidence type="ECO:0000313" key="1">
    <source>
        <dbReference type="EMBL" id="RSU09956.1"/>
    </source>
</evidence>
<dbReference type="EMBL" id="NGKC01000015">
    <property type="protein sequence ID" value="RSU09956.1"/>
    <property type="molecule type" value="Genomic_DNA"/>
</dbReference>
<dbReference type="AlphaFoldDB" id="A0A430APH0"/>